<dbReference type="AlphaFoldDB" id="A0A0C3L9G4"/>
<dbReference type="Proteomes" id="UP000054248">
    <property type="component" value="Unassembled WGS sequence"/>
</dbReference>
<evidence type="ECO:0000313" key="1">
    <source>
        <dbReference type="EMBL" id="KIO18137.1"/>
    </source>
</evidence>
<protein>
    <submittedName>
        <fullName evidence="1">Uncharacterized protein</fullName>
    </submittedName>
</protein>
<feature type="non-terminal residue" evidence="1">
    <location>
        <position position="1"/>
    </location>
</feature>
<sequence length="61" mass="6802">ATHGEWAGWLQRRQKRHYQPGGVDRLPLQTLKIEGGNISAGKMKALKRLVPNLVLDGVKIT</sequence>
<gene>
    <name evidence="1" type="ORF">M407DRAFT_246565</name>
</gene>
<dbReference type="HOGENOM" id="CLU_2943555_0_0_1"/>
<organism evidence="1 2">
    <name type="scientific">Tulasnella calospora MUT 4182</name>
    <dbReference type="NCBI Taxonomy" id="1051891"/>
    <lineage>
        <taxon>Eukaryota</taxon>
        <taxon>Fungi</taxon>
        <taxon>Dikarya</taxon>
        <taxon>Basidiomycota</taxon>
        <taxon>Agaricomycotina</taxon>
        <taxon>Agaricomycetes</taxon>
        <taxon>Cantharellales</taxon>
        <taxon>Tulasnellaceae</taxon>
        <taxon>Tulasnella</taxon>
    </lineage>
</organism>
<accession>A0A0C3L9G4</accession>
<keyword evidence="2" id="KW-1185">Reference proteome</keyword>
<name>A0A0C3L9G4_9AGAM</name>
<proteinExistence type="predicted"/>
<evidence type="ECO:0000313" key="2">
    <source>
        <dbReference type="Proteomes" id="UP000054248"/>
    </source>
</evidence>
<reference evidence="2" key="2">
    <citation type="submission" date="2015-01" db="EMBL/GenBank/DDBJ databases">
        <title>Evolutionary Origins and Diversification of the Mycorrhizal Mutualists.</title>
        <authorList>
            <consortium name="DOE Joint Genome Institute"/>
            <consortium name="Mycorrhizal Genomics Consortium"/>
            <person name="Kohler A."/>
            <person name="Kuo A."/>
            <person name="Nagy L.G."/>
            <person name="Floudas D."/>
            <person name="Copeland A."/>
            <person name="Barry K.W."/>
            <person name="Cichocki N."/>
            <person name="Veneault-Fourrey C."/>
            <person name="LaButti K."/>
            <person name="Lindquist E.A."/>
            <person name="Lipzen A."/>
            <person name="Lundell T."/>
            <person name="Morin E."/>
            <person name="Murat C."/>
            <person name="Riley R."/>
            <person name="Ohm R."/>
            <person name="Sun H."/>
            <person name="Tunlid A."/>
            <person name="Henrissat B."/>
            <person name="Grigoriev I.V."/>
            <person name="Hibbett D.S."/>
            <person name="Martin F."/>
        </authorList>
    </citation>
    <scope>NUCLEOTIDE SEQUENCE [LARGE SCALE GENOMIC DNA]</scope>
    <source>
        <strain evidence="2">MUT 4182</strain>
    </source>
</reference>
<reference evidence="1 2" key="1">
    <citation type="submission" date="2014-04" db="EMBL/GenBank/DDBJ databases">
        <authorList>
            <consortium name="DOE Joint Genome Institute"/>
            <person name="Kuo A."/>
            <person name="Girlanda M."/>
            <person name="Perotto S."/>
            <person name="Kohler A."/>
            <person name="Nagy L.G."/>
            <person name="Floudas D."/>
            <person name="Copeland A."/>
            <person name="Barry K.W."/>
            <person name="Cichocki N."/>
            <person name="Veneault-Fourrey C."/>
            <person name="LaButti K."/>
            <person name="Lindquist E.A."/>
            <person name="Lipzen A."/>
            <person name="Lundell T."/>
            <person name="Morin E."/>
            <person name="Murat C."/>
            <person name="Sun H."/>
            <person name="Tunlid A."/>
            <person name="Henrissat B."/>
            <person name="Grigoriev I.V."/>
            <person name="Hibbett D.S."/>
            <person name="Martin F."/>
            <person name="Nordberg H.P."/>
            <person name="Cantor M.N."/>
            <person name="Hua S.X."/>
        </authorList>
    </citation>
    <scope>NUCLEOTIDE SEQUENCE [LARGE SCALE GENOMIC DNA]</scope>
    <source>
        <strain evidence="1 2">MUT 4182</strain>
    </source>
</reference>
<dbReference type="EMBL" id="KN823310">
    <property type="protein sequence ID" value="KIO18137.1"/>
    <property type="molecule type" value="Genomic_DNA"/>
</dbReference>